<feature type="compositionally biased region" description="Low complexity" evidence="1">
    <location>
        <begin position="13"/>
        <end position="53"/>
    </location>
</feature>
<evidence type="ECO:0000313" key="3">
    <source>
        <dbReference type="Proteomes" id="UP000075714"/>
    </source>
</evidence>
<comment type="caution">
    <text evidence="2">The sequence shown here is derived from an EMBL/GenBank/DDBJ whole genome shotgun (WGS) entry which is preliminary data.</text>
</comment>
<proteinExistence type="predicted"/>
<reference evidence="3" key="1">
    <citation type="journal article" date="2016" name="Nat. Commun.">
        <title>The Gonium pectorale genome demonstrates co-option of cell cycle regulation during the evolution of multicellularity.</title>
        <authorList>
            <person name="Hanschen E.R."/>
            <person name="Marriage T.N."/>
            <person name="Ferris P.J."/>
            <person name="Hamaji T."/>
            <person name="Toyoda A."/>
            <person name="Fujiyama A."/>
            <person name="Neme R."/>
            <person name="Noguchi H."/>
            <person name="Minakuchi Y."/>
            <person name="Suzuki M."/>
            <person name="Kawai-Toyooka H."/>
            <person name="Smith D.R."/>
            <person name="Sparks H."/>
            <person name="Anderson J."/>
            <person name="Bakaric R."/>
            <person name="Luria V."/>
            <person name="Karger A."/>
            <person name="Kirschner M.W."/>
            <person name="Durand P.M."/>
            <person name="Michod R.E."/>
            <person name="Nozaki H."/>
            <person name="Olson B.J."/>
        </authorList>
    </citation>
    <scope>NUCLEOTIDE SEQUENCE [LARGE SCALE GENOMIC DNA]</scope>
    <source>
        <strain evidence="3">NIES-2863</strain>
    </source>
</reference>
<accession>A0A150GXU9</accession>
<dbReference type="AlphaFoldDB" id="A0A150GXU9"/>
<keyword evidence="3" id="KW-1185">Reference proteome</keyword>
<protein>
    <submittedName>
        <fullName evidence="2">Uncharacterized protein</fullName>
    </submittedName>
</protein>
<dbReference type="OrthoDB" id="660348at2759"/>
<name>A0A150GXU9_GONPE</name>
<dbReference type="STRING" id="33097.A0A150GXU9"/>
<feature type="compositionally biased region" description="Polar residues" evidence="1">
    <location>
        <begin position="151"/>
        <end position="160"/>
    </location>
</feature>
<evidence type="ECO:0000313" key="2">
    <source>
        <dbReference type="EMBL" id="KXZ54614.1"/>
    </source>
</evidence>
<evidence type="ECO:0000256" key="1">
    <source>
        <dbReference type="SAM" id="MobiDB-lite"/>
    </source>
</evidence>
<sequence>MAGKVAGGEAPTAGPSADSGRSRAAAGDGAAGSRASKLSAAAPTFEPTPAAPAKEQVPVVPSVPAAFGAPLQPLTSVPAMQPAAPVSTVPEAYGAPLQPLQPHAQYMPIQHQQMQHALPPQQQMQPPQQMMQPPSPQAPQVPAYGAPPMQQGVQQPSVMGNAQPMAPPQQQQYSAQGMPPGGSYGSYNDMETWFQDAYQKALATGMDPQQAYSAVQGYVQGMQMAFQTLAAAQQRGAYPGMPPQGQVMPQGQ</sequence>
<feature type="region of interest" description="Disordered" evidence="1">
    <location>
        <begin position="124"/>
        <end position="182"/>
    </location>
</feature>
<feature type="compositionally biased region" description="Low complexity" evidence="1">
    <location>
        <begin position="162"/>
        <end position="178"/>
    </location>
</feature>
<gene>
    <name evidence="2" type="ORF">GPECTOR_4g679</name>
</gene>
<dbReference type="EMBL" id="LSYV01000005">
    <property type="protein sequence ID" value="KXZ54614.1"/>
    <property type="molecule type" value="Genomic_DNA"/>
</dbReference>
<dbReference type="Proteomes" id="UP000075714">
    <property type="component" value="Unassembled WGS sequence"/>
</dbReference>
<feature type="region of interest" description="Disordered" evidence="1">
    <location>
        <begin position="1"/>
        <end position="53"/>
    </location>
</feature>
<organism evidence="2 3">
    <name type="scientific">Gonium pectorale</name>
    <name type="common">Green alga</name>
    <dbReference type="NCBI Taxonomy" id="33097"/>
    <lineage>
        <taxon>Eukaryota</taxon>
        <taxon>Viridiplantae</taxon>
        <taxon>Chlorophyta</taxon>
        <taxon>core chlorophytes</taxon>
        <taxon>Chlorophyceae</taxon>
        <taxon>CS clade</taxon>
        <taxon>Chlamydomonadales</taxon>
        <taxon>Volvocaceae</taxon>
        <taxon>Gonium</taxon>
    </lineage>
</organism>